<accession>A0A9C7Q1Q9</accession>
<dbReference type="OrthoDB" id="18302at2759"/>
<dbReference type="PANTHER" id="PTHR16255:SF1">
    <property type="entry name" value="REQUIRED FOR MEIOTIC NUCLEAR DIVISION PROTEIN 1 HOMOLOG"/>
    <property type="match status" value="1"/>
</dbReference>
<evidence type="ECO:0000256" key="2">
    <source>
        <dbReference type="SAM" id="Phobius"/>
    </source>
</evidence>
<keyword evidence="2" id="KW-0812">Transmembrane</keyword>
<evidence type="ECO:0000313" key="5">
    <source>
        <dbReference type="Proteomes" id="UP001061958"/>
    </source>
</evidence>
<dbReference type="EMBL" id="BQMJ01000053">
    <property type="protein sequence ID" value="GJQ14239.1"/>
    <property type="molecule type" value="Genomic_DNA"/>
</dbReference>
<reference evidence="4" key="1">
    <citation type="journal article" date="2022" name="Proc. Natl. Acad. Sci. U.S.A.">
        <title>Life cycle and functional genomics of the unicellular red alga Galdieria for elucidating algal and plant evolution and industrial use.</title>
        <authorList>
            <person name="Hirooka S."/>
            <person name="Itabashi T."/>
            <person name="Ichinose T.M."/>
            <person name="Onuma R."/>
            <person name="Fujiwara T."/>
            <person name="Yamashita S."/>
            <person name="Jong L.W."/>
            <person name="Tomita R."/>
            <person name="Iwane A.H."/>
            <person name="Miyagishima S.Y."/>
        </authorList>
    </citation>
    <scope>NUCLEOTIDE SEQUENCE</scope>
    <source>
        <strain evidence="4">NBRC 102759</strain>
    </source>
</reference>
<sequence length="452" mass="52458">MSWIPSSESNASCCNCLRRQRLSSYTLFFVGNYELFRNQRKSCFRRILRSRLPARQNLVYFIVSVSCEVKKDRESGENKSLKLDVKQRQSPFQEDIERWLRKRRSKGLLGSSAQDDYGRAASFCTAQEYRMGSLFQHFLEIGIPVELYGDVIHATYQDFEPVVDIFVFPYGVVVTWGLDEESELLILQTVRNFERSPLASPEVDSFRYNFGGQWKISRDCITLVETSGEKAVLEKLAVSHAMAQSVKLSAFEDSVQNTIAATKHLPEELARYGSISQSRTEISKNLGRLILDRHQVYLHADVLDTPEFFWEYEAFEPLYRSAERYLELRQRAELLNKRVEIVRELFDLLSQELQFKHNSDLEIIIICLITFEIIISLLKDLFPIFINGSLGFNQLDGFPVAATIAITVVLTVLLVCVLIYTWQAFIRKMRRKRTLEFLNDNLQNDGLEWKDE</sequence>
<proteinExistence type="inferred from homology"/>
<comment type="caution">
    <text evidence="4">The sequence shown here is derived from an EMBL/GenBank/DDBJ whole genome shotgun (WGS) entry which is preliminary data.</text>
</comment>
<dbReference type="GO" id="GO:0005739">
    <property type="term" value="C:mitochondrion"/>
    <property type="evidence" value="ECO:0007669"/>
    <property type="project" value="UniProtKB-ARBA"/>
</dbReference>
<feature type="domain" description="DUF155" evidence="3">
    <location>
        <begin position="165"/>
        <end position="336"/>
    </location>
</feature>
<keyword evidence="2" id="KW-1133">Transmembrane helix</keyword>
<reference evidence="4" key="2">
    <citation type="submission" date="2022-01" db="EMBL/GenBank/DDBJ databases">
        <authorList>
            <person name="Hirooka S."/>
            <person name="Miyagishima S.Y."/>
        </authorList>
    </citation>
    <scope>NUCLEOTIDE SEQUENCE</scope>
    <source>
        <strain evidence="4">NBRC 102759</strain>
    </source>
</reference>
<organism evidence="4 5">
    <name type="scientific">Galdieria partita</name>
    <dbReference type="NCBI Taxonomy" id="83374"/>
    <lineage>
        <taxon>Eukaryota</taxon>
        <taxon>Rhodophyta</taxon>
        <taxon>Bangiophyceae</taxon>
        <taxon>Galdieriales</taxon>
        <taxon>Galdieriaceae</taxon>
        <taxon>Galdieria</taxon>
    </lineage>
</organism>
<dbReference type="Proteomes" id="UP001061958">
    <property type="component" value="Unassembled WGS sequence"/>
</dbReference>
<feature type="transmembrane region" description="Helical" evidence="2">
    <location>
        <begin position="398"/>
        <end position="422"/>
    </location>
</feature>
<dbReference type="Pfam" id="PF02582">
    <property type="entry name" value="DUF155"/>
    <property type="match status" value="1"/>
</dbReference>
<evidence type="ECO:0000259" key="3">
    <source>
        <dbReference type="Pfam" id="PF02582"/>
    </source>
</evidence>
<evidence type="ECO:0000256" key="1">
    <source>
        <dbReference type="ARBA" id="ARBA00008306"/>
    </source>
</evidence>
<dbReference type="InterPro" id="IPR003734">
    <property type="entry name" value="DUF155"/>
</dbReference>
<feature type="transmembrane region" description="Helical" evidence="2">
    <location>
        <begin position="363"/>
        <end position="386"/>
    </location>
</feature>
<dbReference type="AlphaFoldDB" id="A0A9C7Q1Q9"/>
<protein>
    <recommendedName>
        <fullName evidence="3">DUF155 domain-containing protein</fullName>
    </recommendedName>
</protein>
<dbReference type="PANTHER" id="PTHR16255">
    <property type="entry name" value="REQUIRED FOR MEIOTIC NUCLEAR DIVISION PROTEIN 1 HOMOLOG"/>
    <property type="match status" value="1"/>
</dbReference>
<name>A0A9C7Q1Q9_9RHOD</name>
<dbReference type="InterPro" id="IPR051624">
    <property type="entry name" value="RMD1/Sad1-interacting"/>
</dbReference>
<keyword evidence="5" id="KW-1185">Reference proteome</keyword>
<keyword evidence="2" id="KW-0472">Membrane</keyword>
<evidence type="ECO:0000313" key="4">
    <source>
        <dbReference type="EMBL" id="GJQ14239.1"/>
    </source>
</evidence>
<comment type="similarity">
    <text evidence="1">Belongs to the RMD1/sif2 family.</text>
</comment>
<gene>
    <name evidence="4" type="ORF">GpartN1_g6030.t1</name>
</gene>